<dbReference type="PANTHER" id="PTHR23355:SF9">
    <property type="entry name" value="DIS3-LIKE EXONUCLEASE 2"/>
    <property type="match status" value="1"/>
</dbReference>
<evidence type="ECO:0000259" key="1">
    <source>
        <dbReference type="SMART" id="SM00955"/>
    </source>
</evidence>
<dbReference type="eggNOG" id="COG0557">
    <property type="taxonomic scope" value="Bacteria"/>
</dbReference>
<dbReference type="InterPro" id="IPR012340">
    <property type="entry name" value="NA-bd_OB-fold"/>
</dbReference>
<feature type="domain" description="RNB" evidence="1">
    <location>
        <begin position="275"/>
        <end position="568"/>
    </location>
</feature>
<name>C7LW60_DESBD</name>
<dbReference type="GO" id="GO:0000932">
    <property type="term" value="C:P-body"/>
    <property type="evidence" value="ECO:0007669"/>
    <property type="project" value="TreeGrafter"/>
</dbReference>
<keyword evidence="3" id="KW-1185">Reference proteome</keyword>
<dbReference type="PANTHER" id="PTHR23355">
    <property type="entry name" value="RIBONUCLEASE"/>
    <property type="match status" value="1"/>
</dbReference>
<dbReference type="SUPFAM" id="SSF50249">
    <property type="entry name" value="Nucleic acid-binding proteins"/>
    <property type="match status" value="1"/>
</dbReference>
<accession>C7LW60</accession>
<dbReference type="AlphaFoldDB" id="C7LW60"/>
<reference evidence="2 3" key="1">
    <citation type="journal article" date="2009" name="Stand. Genomic Sci.">
        <title>Complete genome sequence of Desulfomicrobium baculatum type strain (X).</title>
        <authorList>
            <person name="Copeland A."/>
            <person name="Spring S."/>
            <person name="Goker M."/>
            <person name="Schneider S."/>
            <person name="Lapidus A."/>
            <person name="Del Rio T.G."/>
            <person name="Tice H."/>
            <person name="Cheng J.F."/>
            <person name="Chen F."/>
            <person name="Nolan M."/>
            <person name="Bruce D."/>
            <person name="Goodwin L."/>
            <person name="Pitluck S."/>
            <person name="Ivanova N."/>
            <person name="Mavrommatis K."/>
            <person name="Ovchinnikova G."/>
            <person name="Pati A."/>
            <person name="Chen A."/>
            <person name="Palaniappan K."/>
            <person name="Land M."/>
            <person name="Hauser L."/>
            <person name="Chang Y.J."/>
            <person name="Jeffries C.C."/>
            <person name="Meincke L."/>
            <person name="Sims D."/>
            <person name="Brettin T."/>
            <person name="Detter J.C."/>
            <person name="Han C."/>
            <person name="Chain P."/>
            <person name="Bristow J."/>
            <person name="Eisen J.A."/>
            <person name="Markowitz V."/>
            <person name="Hugenholtz P."/>
            <person name="Kyrpides N.C."/>
            <person name="Klenk H.P."/>
            <person name="Lucas S."/>
        </authorList>
    </citation>
    <scope>NUCLEOTIDE SEQUENCE [LARGE SCALE GENOMIC DNA]</scope>
    <source>
        <strain evidence="3">DSM 4028 / VKM B-1378 / X</strain>
    </source>
</reference>
<protein>
    <submittedName>
        <fullName evidence="2">Ribonuclease II</fullName>
    </submittedName>
</protein>
<proteinExistence type="predicted"/>
<dbReference type="GO" id="GO:0000175">
    <property type="term" value="F:3'-5'-RNA exonuclease activity"/>
    <property type="evidence" value="ECO:0007669"/>
    <property type="project" value="TreeGrafter"/>
</dbReference>
<dbReference type="Proteomes" id="UP000002216">
    <property type="component" value="Chromosome"/>
</dbReference>
<dbReference type="STRING" id="525897.Dbac_3021"/>
<dbReference type="Pfam" id="PF00773">
    <property type="entry name" value="RNB"/>
    <property type="match status" value="2"/>
</dbReference>
<dbReference type="HOGENOM" id="CLU_015903_1_1_7"/>
<dbReference type="RefSeq" id="WP_015775185.1">
    <property type="nucleotide sequence ID" value="NC_013173.1"/>
</dbReference>
<evidence type="ECO:0000313" key="2">
    <source>
        <dbReference type="EMBL" id="ACU91096.1"/>
    </source>
</evidence>
<dbReference type="SMART" id="SM00955">
    <property type="entry name" value="RNB"/>
    <property type="match status" value="1"/>
</dbReference>
<gene>
    <name evidence="2" type="ordered locus">Dbac_3021</name>
</gene>
<evidence type="ECO:0000313" key="3">
    <source>
        <dbReference type="Proteomes" id="UP000002216"/>
    </source>
</evidence>
<organism evidence="2 3">
    <name type="scientific">Desulfomicrobium baculatum (strain DSM 4028 / VKM B-1378 / X)</name>
    <name type="common">Desulfovibrio baculatus</name>
    <dbReference type="NCBI Taxonomy" id="525897"/>
    <lineage>
        <taxon>Bacteria</taxon>
        <taxon>Pseudomonadati</taxon>
        <taxon>Thermodesulfobacteriota</taxon>
        <taxon>Desulfovibrionia</taxon>
        <taxon>Desulfovibrionales</taxon>
        <taxon>Desulfomicrobiaceae</taxon>
        <taxon>Desulfomicrobium</taxon>
    </lineage>
</organism>
<dbReference type="InterPro" id="IPR050180">
    <property type="entry name" value="RNR_Ribonuclease"/>
</dbReference>
<dbReference type="OrthoDB" id="5288992at2"/>
<dbReference type="KEGG" id="dba:Dbac_3021"/>
<dbReference type="EMBL" id="CP001629">
    <property type="protein sequence ID" value="ACU91096.1"/>
    <property type="molecule type" value="Genomic_DNA"/>
</dbReference>
<dbReference type="GO" id="GO:0003723">
    <property type="term" value="F:RNA binding"/>
    <property type="evidence" value="ECO:0007669"/>
    <property type="project" value="InterPro"/>
</dbReference>
<dbReference type="GO" id="GO:0006402">
    <property type="term" value="P:mRNA catabolic process"/>
    <property type="evidence" value="ECO:0007669"/>
    <property type="project" value="TreeGrafter"/>
</dbReference>
<dbReference type="InterPro" id="IPR001900">
    <property type="entry name" value="RNase_II/R"/>
</dbReference>
<sequence>MSTSLSLQPGCIMEFLQDNQPVTAWVLDVQGPRLRVFTSGQRELKLPLSRALPWLGPQCPAGSSRQEMLDLLRTHNGRRERLAESVDALEIWDLAQGEVDEAGIDWFASLVFEDASPDQLAALGRKLLQTKTHFKFSPPQFEIYPLETVERRQEEMRKAQERERLVGFGQDFLRGLWDIFCKRKSALPQPDQEQSERIRELLMTRLCSPDDRDSDALWKTMSQGLPEDPHLPLFLAQAWGIVPPHFNFHLCRAQYYWEPDWAAAHAEAVTDLQERVLATRTEPSVSIVTIDSASTQDIDDGFALTRDENGFTLHLALACPCLGWEFGSPLDKAVLHRFTSLYLPEGTSHMLPEALGKDFFSLCAGQERPALVISFDLDPDGALRSFAPQITWIRIEANLTYTGVENEIEAGAPGMLHHARDLATLLRQARIREHAVIMDQPDPRMVLCNDPVNPEVTVVQSESTPEAQKIVSEFMILANKAMGSWARETDTALLFRTQNITLPAESAGVWTDPTDIYRIINNMGPSILECEPRRHATIGAKAYAPVTSPLRRYSDFINMAQILAKLTGQGRLLDKAALESLLPLLSSRAELVGQVQRMRPRYWKYEYFRQNHKKIRWSGIIVDPGSHLVTISLPDLQLFLKAPRKIFGDKIRLGQRFSIRIGKVDPLNNEIKIVEAWEEE</sequence>